<proteinExistence type="predicted"/>
<dbReference type="EMBL" id="JAAAPO010000001">
    <property type="protein sequence ID" value="NBC35049.1"/>
    <property type="molecule type" value="Genomic_DNA"/>
</dbReference>
<sequence>MTLVHRYIDLTNWLETFVPGPDKFLHVCAGLIIWLVAGMVLRRGLHTPWPMLMVVLAETANECVDRLQYGDWQWAETGADVAATVVWPLVLTLALRYLPVLRRDAAVPAVATAPAQ</sequence>
<organism evidence="2 3">
    <name type="scientific">Novosphingobium ovatum</name>
    <dbReference type="NCBI Taxonomy" id="1908523"/>
    <lineage>
        <taxon>Bacteria</taxon>
        <taxon>Pseudomonadati</taxon>
        <taxon>Pseudomonadota</taxon>
        <taxon>Alphaproteobacteria</taxon>
        <taxon>Sphingomonadales</taxon>
        <taxon>Sphingomonadaceae</taxon>
        <taxon>Novosphingobium</taxon>
    </lineage>
</organism>
<dbReference type="Proteomes" id="UP000753724">
    <property type="component" value="Unassembled WGS sequence"/>
</dbReference>
<keyword evidence="1" id="KW-1133">Transmembrane helix</keyword>
<reference evidence="3" key="1">
    <citation type="submission" date="2020-01" db="EMBL/GenBank/DDBJ databases">
        <title>Sphingomonas sp. strain CSW-10.</title>
        <authorList>
            <person name="Chen W.-M."/>
        </authorList>
    </citation>
    <scope>NUCLEOTIDE SEQUENCE [LARGE SCALE GENOMIC DNA]</scope>
    <source>
        <strain evidence="3">FSY-8</strain>
    </source>
</reference>
<gene>
    <name evidence="2" type="ORF">GTZ99_00585</name>
</gene>
<keyword evidence="1" id="KW-0812">Transmembrane</keyword>
<keyword evidence="3" id="KW-1185">Reference proteome</keyword>
<keyword evidence="1" id="KW-0472">Membrane</keyword>
<accession>A0ABW9X959</accession>
<protein>
    <recommendedName>
        <fullName evidence="4">VanZ like protein</fullName>
    </recommendedName>
</protein>
<evidence type="ECO:0000313" key="2">
    <source>
        <dbReference type="EMBL" id="NBC35049.1"/>
    </source>
</evidence>
<dbReference type="RefSeq" id="WP_161716352.1">
    <property type="nucleotide sequence ID" value="NZ_JAAAPO010000001.1"/>
</dbReference>
<name>A0ABW9X959_9SPHN</name>
<comment type="caution">
    <text evidence="2">The sequence shown here is derived from an EMBL/GenBank/DDBJ whole genome shotgun (WGS) entry which is preliminary data.</text>
</comment>
<feature type="transmembrane region" description="Helical" evidence="1">
    <location>
        <begin position="24"/>
        <end position="41"/>
    </location>
</feature>
<evidence type="ECO:0008006" key="4">
    <source>
        <dbReference type="Google" id="ProtNLM"/>
    </source>
</evidence>
<evidence type="ECO:0000313" key="3">
    <source>
        <dbReference type="Proteomes" id="UP000753724"/>
    </source>
</evidence>
<evidence type="ECO:0000256" key="1">
    <source>
        <dbReference type="SAM" id="Phobius"/>
    </source>
</evidence>